<evidence type="ECO:0008006" key="4">
    <source>
        <dbReference type="Google" id="ProtNLM"/>
    </source>
</evidence>
<evidence type="ECO:0000313" key="2">
    <source>
        <dbReference type="EMBL" id="TCC98943.1"/>
    </source>
</evidence>
<keyword evidence="3" id="KW-1185">Reference proteome</keyword>
<dbReference type="InterPro" id="IPR023296">
    <property type="entry name" value="Glyco_hydro_beta-prop_sf"/>
</dbReference>
<dbReference type="EMBL" id="SJSL01000006">
    <property type="protein sequence ID" value="TCC98943.1"/>
    <property type="molecule type" value="Genomic_DNA"/>
</dbReference>
<sequence length="552" mass="62170">MKRLLLTSLLTFCLLPFGVFAQTTERPRPEAWKSLIFGGRFMDRFLPMENNGKPARRDTWGSEGVLPRYVENGIENSILSFWCADIKYDKGKYHMFVVGWPESSTKGHDTWPASTLYHATADNMTGPFMVRDTIGKGHNSVGFKLKDGRWIVYVIDGYYISDSAEGPWTYKKFDFQNRDRNIMDGMSNCVFAQREDGSYLMVNRGGGVWFSQTGESAYNQISEKSAYPAIKGSFEDPVVWRDNIQYNLIVNDWYGRIAYYLRSKDGQNWKTESGEAYMPGIARHADGTKEDWWKYERMGVFQDTYGRAIQANFAVIDVEKNLDRGSDIHSSKNITIPLMPGRLITILDKTPVTAITKTVRIKIAAEKGFDPQKDIDFTSLNFGASEEVNYGRGFKVVKTEKAGKDMVITFNVAGKNISDDGYAAKLLGKTKSGNLVFGYALLPWINKIEAILSARLPIFTPGDKGVGVKIVVENFGQVDAKDTKLKITYIDNGQQTELASAIIPPIKPFGKTELNLESKAVFEKGKEYDFTITINPDNENRVTLHGKLVPVK</sequence>
<dbReference type="CDD" id="cd08994">
    <property type="entry name" value="GH43_62_32_68_117_130-like"/>
    <property type="match status" value="1"/>
</dbReference>
<proteinExistence type="predicted"/>
<dbReference type="SUPFAM" id="SSF75005">
    <property type="entry name" value="Arabinanase/levansucrase/invertase"/>
    <property type="match status" value="1"/>
</dbReference>
<feature type="chain" id="PRO_5020306818" description="CARDB domain-containing protein" evidence="1">
    <location>
        <begin position="22"/>
        <end position="552"/>
    </location>
</feature>
<comment type="caution">
    <text evidence="2">The sequence shown here is derived from an EMBL/GenBank/DDBJ whole genome shotgun (WGS) entry which is preliminary data.</text>
</comment>
<accession>A0A4R0NI14</accession>
<dbReference type="OrthoDB" id="9794572at2"/>
<dbReference type="RefSeq" id="WP_131597374.1">
    <property type="nucleotide sequence ID" value="NZ_SJSL01000006.1"/>
</dbReference>
<keyword evidence="1" id="KW-0732">Signal</keyword>
<dbReference type="Gene3D" id="2.115.10.20">
    <property type="entry name" value="Glycosyl hydrolase domain, family 43"/>
    <property type="match status" value="1"/>
</dbReference>
<protein>
    <recommendedName>
        <fullName evidence="4">CARDB domain-containing protein</fullName>
    </recommendedName>
</protein>
<dbReference type="AlphaFoldDB" id="A0A4R0NI14"/>
<feature type="signal peptide" evidence="1">
    <location>
        <begin position="1"/>
        <end position="21"/>
    </location>
</feature>
<evidence type="ECO:0000313" key="3">
    <source>
        <dbReference type="Proteomes" id="UP000293347"/>
    </source>
</evidence>
<gene>
    <name evidence="2" type="ORF">EZ437_17550</name>
</gene>
<evidence type="ECO:0000256" key="1">
    <source>
        <dbReference type="SAM" id="SignalP"/>
    </source>
</evidence>
<organism evidence="2 3">
    <name type="scientific">Pedobacter psychroterrae</name>
    <dbReference type="NCBI Taxonomy" id="2530453"/>
    <lineage>
        <taxon>Bacteria</taxon>
        <taxon>Pseudomonadati</taxon>
        <taxon>Bacteroidota</taxon>
        <taxon>Sphingobacteriia</taxon>
        <taxon>Sphingobacteriales</taxon>
        <taxon>Sphingobacteriaceae</taxon>
        <taxon>Pedobacter</taxon>
    </lineage>
</organism>
<dbReference type="Proteomes" id="UP000293347">
    <property type="component" value="Unassembled WGS sequence"/>
</dbReference>
<reference evidence="2 3" key="1">
    <citation type="submission" date="2019-02" db="EMBL/GenBank/DDBJ databases">
        <title>Pedobacter sp. RP-1-14 sp. nov., isolated from Arctic soil.</title>
        <authorList>
            <person name="Dahal R.H."/>
        </authorList>
    </citation>
    <scope>NUCLEOTIDE SEQUENCE [LARGE SCALE GENOMIC DNA]</scope>
    <source>
        <strain evidence="2 3">RP-1-14</strain>
    </source>
</reference>
<name>A0A4R0NI14_9SPHI</name>